<name>A0A1E3QT85_9ASCO</name>
<dbReference type="EMBL" id="KV454429">
    <property type="protein sequence ID" value="ODQ80880.1"/>
    <property type="molecule type" value="Genomic_DNA"/>
</dbReference>
<gene>
    <name evidence="1" type="ORF">BABINDRAFT_161071</name>
</gene>
<reference evidence="2" key="1">
    <citation type="submission" date="2016-05" db="EMBL/GenBank/DDBJ databases">
        <title>Comparative genomics of biotechnologically important yeasts.</title>
        <authorList>
            <consortium name="DOE Joint Genome Institute"/>
            <person name="Riley R."/>
            <person name="Haridas S."/>
            <person name="Wolfe K.H."/>
            <person name="Lopes M.R."/>
            <person name="Hittinger C.T."/>
            <person name="Goker M."/>
            <person name="Salamov A."/>
            <person name="Wisecaver J."/>
            <person name="Long T.M."/>
            <person name="Aerts A.L."/>
            <person name="Barry K."/>
            <person name="Choi C."/>
            <person name="Clum A."/>
            <person name="Coughlan A.Y."/>
            <person name="Deshpande S."/>
            <person name="Douglass A.P."/>
            <person name="Hanson S.J."/>
            <person name="Klenk H.-P."/>
            <person name="Labutti K."/>
            <person name="Lapidus A."/>
            <person name="Lindquist E."/>
            <person name="Lipzen A."/>
            <person name="Meier-Kolthoff J.P."/>
            <person name="Ohm R.A."/>
            <person name="Otillar R.P."/>
            <person name="Pangilinan J."/>
            <person name="Peng Y."/>
            <person name="Rokas A."/>
            <person name="Rosa C.A."/>
            <person name="Scheuner C."/>
            <person name="Sibirny A.A."/>
            <person name="Slot J.C."/>
            <person name="Stielow J.B."/>
            <person name="Sun H."/>
            <person name="Kurtzman C.P."/>
            <person name="Blackwell M."/>
            <person name="Grigoriev I.V."/>
            <person name="Jeffries T.W."/>
        </authorList>
    </citation>
    <scope>NUCLEOTIDE SEQUENCE [LARGE SCALE GENOMIC DNA]</scope>
    <source>
        <strain evidence="2">NRRL Y-12698</strain>
    </source>
</reference>
<dbReference type="Proteomes" id="UP000094336">
    <property type="component" value="Unassembled WGS sequence"/>
</dbReference>
<protein>
    <submittedName>
        <fullName evidence="1">Uncharacterized protein</fullName>
    </submittedName>
</protein>
<accession>A0A1E3QT85</accession>
<dbReference type="GeneID" id="30146488"/>
<dbReference type="RefSeq" id="XP_018986208.1">
    <property type="nucleotide sequence ID" value="XM_019128635.1"/>
</dbReference>
<evidence type="ECO:0000313" key="1">
    <source>
        <dbReference type="EMBL" id="ODQ80880.1"/>
    </source>
</evidence>
<organism evidence="1 2">
    <name type="scientific">Babjeviella inositovora NRRL Y-12698</name>
    <dbReference type="NCBI Taxonomy" id="984486"/>
    <lineage>
        <taxon>Eukaryota</taxon>
        <taxon>Fungi</taxon>
        <taxon>Dikarya</taxon>
        <taxon>Ascomycota</taxon>
        <taxon>Saccharomycotina</taxon>
        <taxon>Pichiomycetes</taxon>
        <taxon>Serinales incertae sedis</taxon>
        <taxon>Babjeviella</taxon>
    </lineage>
</organism>
<dbReference type="AlphaFoldDB" id="A0A1E3QT85"/>
<keyword evidence="2" id="KW-1185">Reference proteome</keyword>
<sequence length="217" mass="25280">MYEYNDWISTEERDFLLKSAPLYKLDISISTNDACHRLNSLFHKDADLFKDIWRINGDVPDSKANFAQQFPKVATSLDGEFHHQIIDHTFLTRWLPGSVLKVIHPSFADFKIARKLTAKQVPTRQEHGLCQELEGQGVWDRTGQWSCVMKNLSKPLDFSYNDEFGKKFFFSYGDWCDWKKQMKERLTESAAEGNYETHLRLGNLSKRLPDSVKVEIP</sequence>
<evidence type="ECO:0000313" key="2">
    <source>
        <dbReference type="Proteomes" id="UP000094336"/>
    </source>
</evidence>
<proteinExistence type="predicted"/>